<dbReference type="PANTHER" id="PTHR14969:SF13">
    <property type="entry name" value="AT30094P"/>
    <property type="match status" value="1"/>
</dbReference>
<keyword evidence="4" id="KW-1185">Reference proteome</keyword>
<dbReference type="EMBL" id="FNQF01000007">
    <property type="protein sequence ID" value="SEA55949.1"/>
    <property type="molecule type" value="Genomic_DNA"/>
</dbReference>
<dbReference type="RefSeq" id="WP_317041017.1">
    <property type="nucleotide sequence ID" value="NZ_FNQF01000007.1"/>
</dbReference>
<dbReference type="Proteomes" id="UP000198820">
    <property type="component" value="Unassembled WGS sequence"/>
</dbReference>
<reference evidence="3 4" key="1">
    <citation type="submission" date="2016-10" db="EMBL/GenBank/DDBJ databases">
        <authorList>
            <person name="de Groot N.N."/>
        </authorList>
    </citation>
    <scope>NUCLEOTIDE SEQUENCE [LARGE SCALE GENOMIC DNA]</scope>
    <source>
        <strain evidence="3 4">DSM 23581</strain>
    </source>
</reference>
<evidence type="ECO:0000256" key="1">
    <source>
        <dbReference type="SAM" id="Phobius"/>
    </source>
</evidence>
<evidence type="ECO:0000313" key="3">
    <source>
        <dbReference type="EMBL" id="SEA55949.1"/>
    </source>
</evidence>
<feature type="transmembrane region" description="Helical" evidence="1">
    <location>
        <begin position="159"/>
        <end position="180"/>
    </location>
</feature>
<dbReference type="Gene3D" id="1.20.144.10">
    <property type="entry name" value="Phosphatidic acid phosphatase type 2/haloperoxidase"/>
    <property type="match status" value="1"/>
</dbReference>
<gene>
    <name evidence="3" type="ORF">SAMN05421540_10766</name>
</gene>
<evidence type="ECO:0000313" key="4">
    <source>
        <dbReference type="Proteomes" id="UP000198820"/>
    </source>
</evidence>
<feature type="transmembrane region" description="Helical" evidence="1">
    <location>
        <begin position="105"/>
        <end position="126"/>
    </location>
</feature>
<accession>A0A1H4C6G0</accession>
<proteinExistence type="predicted"/>
<keyword evidence="1" id="KW-0812">Transmembrane</keyword>
<dbReference type="InterPro" id="IPR000326">
    <property type="entry name" value="PAP2/HPO"/>
</dbReference>
<organism evidence="3 4">
    <name type="scientific">Psychroflexus halocasei</name>
    <dbReference type="NCBI Taxonomy" id="908615"/>
    <lineage>
        <taxon>Bacteria</taxon>
        <taxon>Pseudomonadati</taxon>
        <taxon>Bacteroidota</taxon>
        <taxon>Flavobacteriia</taxon>
        <taxon>Flavobacteriales</taxon>
        <taxon>Flavobacteriaceae</taxon>
        <taxon>Psychroflexus</taxon>
    </lineage>
</organism>
<dbReference type="InterPro" id="IPR036938">
    <property type="entry name" value="PAP2/HPO_sf"/>
</dbReference>
<feature type="transmembrane region" description="Helical" evidence="1">
    <location>
        <begin position="133"/>
        <end position="153"/>
    </location>
</feature>
<dbReference type="AlphaFoldDB" id="A0A1H4C6G0"/>
<evidence type="ECO:0000259" key="2">
    <source>
        <dbReference type="SMART" id="SM00014"/>
    </source>
</evidence>
<dbReference type="SUPFAM" id="SSF48317">
    <property type="entry name" value="Acid phosphatase/Vanadium-dependent haloperoxidase"/>
    <property type="match status" value="1"/>
</dbReference>
<feature type="transmembrane region" description="Helical" evidence="1">
    <location>
        <begin position="51"/>
        <end position="69"/>
    </location>
</feature>
<keyword evidence="1" id="KW-0472">Membrane</keyword>
<keyword evidence="1" id="KW-1133">Transmembrane helix</keyword>
<sequence length="189" mass="21835">MHTLVELDHQLFLYLNNLGSRTWDVFWVFITEKETSYPLYAVFLFLCYKHYGLKGLGTIMITVALMITVTDQLSNLFKDTIMRPRPCNEDFMMQARFVAKRCGDFGFFSGHAVSSFAVVFFIGNLLKNKVKYIFTYLLIWGFVIAYSRIYVGVHYPGDIIVGALFGTIIGTLFYKLNVWARKKLNLTKA</sequence>
<name>A0A1H4C6G0_9FLAO</name>
<dbReference type="CDD" id="cd03395">
    <property type="entry name" value="PAP2_like_4"/>
    <property type="match status" value="1"/>
</dbReference>
<feature type="domain" description="Phosphatidic acid phosphatase type 2/haloperoxidase" evidence="2">
    <location>
        <begin position="59"/>
        <end position="174"/>
    </location>
</feature>
<protein>
    <submittedName>
        <fullName evidence="3">Undecaprenyl-diphosphatase</fullName>
    </submittedName>
</protein>
<dbReference type="SMART" id="SM00014">
    <property type="entry name" value="acidPPc"/>
    <property type="match status" value="1"/>
</dbReference>
<dbReference type="Pfam" id="PF01569">
    <property type="entry name" value="PAP2"/>
    <property type="match status" value="1"/>
</dbReference>
<dbReference type="PANTHER" id="PTHR14969">
    <property type="entry name" value="SPHINGOSINE-1-PHOSPHATE PHOSPHOHYDROLASE"/>
    <property type="match status" value="1"/>
</dbReference>
<dbReference type="STRING" id="908615.SAMN05421540_10766"/>